<dbReference type="Proteomes" id="UP001183420">
    <property type="component" value="Unassembled WGS sequence"/>
</dbReference>
<keyword evidence="4" id="KW-1185">Reference proteome</keyword>
<evidence type="ECO:0000256" key="1">
    <source>
        <dbReference type="ARBA" id="ARBA00010457"/>
    </source>
</evidence>
<organism evidence="3 4">
    <name type="scientific">Streptomyces millisiae</name>
    <dbReference type="NCBI Taxonomy" id="3075542"/>
    <lineage>
        <taxon>Bacteria</taxon>
        <taxon>Bacillati</taxon>
        <taxon>Actinomycetota</taxon>
        <taxon>Actinomycetes</taxon>
        <taxon>Kitasatosporales</taxon>
        <taxon>Streptomycetaceae</taxon>
        <taxon>Streptomyces</taxon>
    </lineage>
</organism>
<gene>
    <name evidence="3" type="ORF">RNC47_31045</name>
</gene>
<accession>A0ABU2LZM6</accession>
<comment type="caution">
    <text evidence="3">The sequence shown here is derived from an EMBL/GenBank/DDBJ whole genome shotgun (WGS) entry which is preliminary data.</text>
</comment>
<proteinExistence type="inferred from homology"/>
<dbReference type="Gene3D" id="2.60.40.200">
    <property type="entry name" value="Superoxide dismutase, copper/zinc binding domain"/>
    <property type="match status" value="1"/>
</dbReference>
<evidence type="ECO:0000313" key="4">
    <source>
        <dbReference type="Proteomes" id="UP001183420"/>
    </source>
</evidence>
<feature type="signal peptide" evidence="2">
    <location>
        <begin position="1"/>
        <end position="23"/>
    </location>
</feature>
<feature type="chain" id="PRO_5045450305" evidence="2">
    <location>
        <begin position="24"/>
        <end position="184"/>
    </location>
</feature>
<evidence type="ECO:0000313" key="3">
    <source>
        <dbReference type="EMBL" id="MDT0322758.1"/>
    </source>
</evidence>
<reference evidence="4" key="1">
    <citation type="submission" date="2023-07" db="EMBL/GenBank/DDBJ databases">
        <title>30 novel species of actinomycetes from the DSMZ collection.</title>
        <authorList>
            <person name="Nouioui I."/>
        </authorList>
    </citation>
    <scope>NUCLEOTIDE SEQUENCE [LARGE SCALE GENOMIC DNA]</scope>
    <source>
        <strain evidence="4">DSM 44918</strain>
    </source>
</reference>
<comment type="similarity">
    <text evidence="1">Belongs to the Cu-Zn superoxide dismutase family.</text>
</comment>
<evidence type="ECO:0000256" key="2">
    <source>
        <dbReference type="SAM" id="SignalP"/>
    </source>
</evidence>
<name>A0ABU2LZM6_9ACTN</name>
<keyword evidence="2" id="KW-0732">Signal</keyword>
<dbReference type="EMBL" id="JAVREM010000072">
    <property type="protein sequence ID" value="MDT0322758.1"/>
    <property type="molecule type" value="Genomic_DNA"/>
</dbReference>
<dbReference type="InterPro" id="IPR036423">
    <property type="entry name" value="SOD-like_Cu/Zn_dom_sf"/>
</dbReference>
<sequence>MRARTTSAVALTVALATAGSAAAAGGGDYWLRTGTQFATAGTGEAPRAVSYDTDLVPPGAHITVTEYVVDGALTVEVSARGLVPGQTYGTHVHVAPCGADPEAAGGHYQNEPGSVDPENEVWLDFTADVDGAGSATSQHEWLFRPGEAASVVLHERATEPDGTAGDRVGCFTVPFAALATPGGE</sequence>
<protein>
    <submittedName>
        <fullName evidence="3">Superoxide dismutase family protein</fullName>
    </submittedName>
</protein>
<dbReference type="RefSeq" id="WP_311603557.1">
    <property type="nucleotide sequence ID" value="NZ_JAVREM010000072.1"/>
</dbReference>
<dbReference type="SUPFAM" id="SSF49329">
    <property type="entry name" value="Cu,Zn superoxide dismutase-like"/>
    <property type="match status" value="1"/>
</dbReference>